<name>A0A0R1UDV8_9LACO</name>
<evidence type="ECO:0000313" key="1">
    <source>
        <dbReference type="EMBL" id="KRL91632.1"/>
    </source>
</evidence>
<evidence type="ECO:0000313" key="2">
    <source>
        <dbReference type="Proteomes" id="UP000050816"/>
    </source>
</evidence>
<gene>
    <name evidence="1" type="ORF">FC43_GL001050</name>
</gene>
<proteinExistence type="predicted"/>
<protein>
    <submittedName>
        <fullName evidence="1">Uncharacterized protein</fullName>
    </submittedName>
</protein>
<dbReference type="AlphaFoldDB" id="A0A0R1UDV8"/>
<organism evidence="1 2">
    <name type="scientific">Limosilactobacillus ingluviei DSM 15946</name>
    <dbReference type="NCBI Taxonomy" id="1423760"/>
    <lineage>
        <taxon>Bacteria</taxon>
        <taxon>Bacillati</taxon>
        <taxon>Bacillota</taxon>
        <taxon>Bacilli</taxon>
        <taxon>Lactobacillales</taxon>
        <taxon>Lactobacillaceae</taxon>
        <taxon>Limosilactobacillus</taxon>
    </lineage>
</organism>
<sequence>MSDMTEDGKHHKFLKAKRSKKFPFWDFDYNMLLTYDPDLMVAQGFIEDTMMMNNWDLVIERVDDNKKTHWKHFAYKITNAETGDDIETIQSPRKPSQKEADKWFAQYLLTH</sequence>
<dbReference type="PATRIC" id="fig|1423760.3.peg.1103"/>
<dbReference type="EMBL" id="AZFK01000018">
    <property type="protein sequence ID" value="KRL91632.1"/>
    <property type="molecule type" value="Genomic_DNA"/>
</dbReference>
<dbReference type="Proteomes" id="UP000050816">
    <property type="component" value="Unassembled WGS sequence"/>
</dbReference>
<comment type="caution">
    <text evidence="1">The sequence shown here is derived from an EMBL/GenBank/DDBJ whole genome shotgun (WGS) entry which is preliminary data.</text>
</comment>
<accession>A0A0R1UDV8</accession>
<reference evidence="1 2" key="1">
    <citation type="journal article" date="2015" name="Genome Announc.">
        <title>Expanding the biotechnology potential of lactobacilli through comparative genomics of 213 strains and associated genera.</title>
        <authorList>
            <person name="Sun Z."/>
            <person name="Harris H.M."/>
            <person name="McCann A."/>
            <person name="Guo C."/>
            <person name="Argimon S."/>
            <person name="Zhang W."/>
            <person name="Yang X."/>
            <person name="Jeffery I.B."/>
            <person name="Cooney J.C."/>
            <person name="Kagawa T.F."/>
            <person name="Liu W."/>
            <person name="Song Y."/>
            <person name="Salvetti E."/>
            <person name="Wrobel A."/>
            <person name="Rasinkangas P."/>
            <person name="Parkhill J."/>
            <person name="Rea M.C."/>
            <person name="O'Sullivan O."/>
            <person name="Ritari J."/>
            <person name="Douillard F.P."/>
            <person name="Paul Ross R."/>
            <person name="Yang R."/>
            <person name="Briner A.E."/>
            <person name="Felis G.E."/>
            <person name="de Vos W.M."/>
            <person name="Barrangou R."/>
            <person name="Klaenhammer T.R."/>
            <person name="Caufield P.W."/>
            <person name="Cui Y."/>
            <person name="Zhang H."/>
            <person name="O'Toole P.W."/>
        </authorList>
    </citation>
    <scope>NUCLEOTIDE SEQUENCE [LARGE SCALE GENOMIC DNA]</scope>
    <source>
        <strain evidence="1 2">DSM 15946</strain>
    </source>
</reference>